<gene>
    <name evidence="2" type="ORF">CEPIT_LOCUS39161</name>
</gene>
<proteinExistence type="predicted"/>
<evidence type="ECO:0000256" key="1">
    <source>
        <dbReference type="SAM" id="MobiDB-lite"/>
    </source>
</evidence>
<evidence type="ECO:0000313" key="3">
    <source>
        <dbReference type="Proteomes" id="UP001152523"/>
    </source>
</evidence>
<feature type="region of interest" description="Disordered" evidence="1">
    <location>
        <begin position="1"/>
        <end position="41"/>
    </location>
</feature>
<sequence length="107" mass="11417">MGGGRSDMGGGRSDTGGGRSDTGGGRSDTGGGHSDTGGGYSDTGGCSDIMFSNSTYMTFLITFLSLFKNGHFLSNWFRISNIQVKTPIWNKKSKSRNNTRIHLISLK</sequence>
<reference evidence="2" key="1">
    <citation type="submission" date="2022-07" db="EMBL/GenBank/DDBJ databases">
        <authorList>
            <person name="Macas J."/>
            <person name="Novak P."/>
            <person name="Neumann P."/>
        </authorList>
    </citation>
    <scope>NUCLEOTIDE SEQUENCE</scope>
</reference>
<dbReference type="AlphaFoldDB" id="A0AAV0G0X2"/>
<keyword evidence="3" id="KW-1185">Reference proteome</keyword>
<organism evidence="2 3">
    <name type="scientific">Cuscuta epithymum</name>
    <dbReference type="NCBI Taxonomy" id="186058"/>
    <lineage>
        <taxon>Eukaryota</taxon>
        <taxon>Viridiplantae</taxon>
        <taxon>Streptophyta</taxon>
        <taxon>Embryophyta</taxon>
        <taxon>Tracheophyta</taxon>
        <taxon>Spermatophyta</taxon>
        <taxon>Magnoliopsida</taxon>
        <taxon>eudicotyledons</taxon>
        <taxon>Gunneridae</taxon>
        <taxon>Pentapetalae</taxon>
        <taxon>asterids</taxon>
        <taxon>lamiids</taxon>
        <taxon>Solanales</taxon>
        <taxon>Convolvulaceae</taxon>
        <taxon>Cuscuteae</taxon>
        <taxon>Cuscuta</taxon>
        <taxon>Cuscuta subgen. Cuscuta</taxon>
    </lineage>
</organism>
<name>A0AAV0G0X2_9ASTE</name>
<dbReference type="EMBL" id="CAMAPF010001031">
    <property type="protein sequence ID" value="CAH9141485.1"/>
    <property type="molecule type" value="Genomic_DNA"/>
</dbReference>
<dbReference type="Proteomes" id="UP001152523">
    <property type="component" value="Unassembled WGS sequence"/>
</dbReference>
<comment type="caution">
    <text evidence="2">The sequence shown here is derived from an EMBL/GenBank/DDBJ whole genome shotgun (WGS) entry which is preliminary data.</text>
</comment>
<protein>
    <submittedName>
        <fullName evidence="2">Uncharacterized protein</fullName>
    </submittedName>
</protein>
<evidence type="ECO:0000313" key="2">
    <source>
        <dbReference type="EMBL" id="CAH9141485.1"/>
    </source>
</evidence>
<accession>A0AAV0G0X2</accession>